<dbReference type="Pfam" id="PF25597">
    <property type="entry name" value="SH3_retrovirus"/>
    <property type="match status" value="1"/>
</dbReference>
<dbReference type="Pfam" id="PF13976">
    <property type="entry name" value="gag_pre-integrs"/>
    <property type="match status" value="1"/>
</dbReference>
<dbReference type="InterPro" id="IPR036397">
    <property type="entry name" value="RNaseH_sf"/>
</dbReference>
<proteinExistence type="predicted"/>
<dbReference type="PANTHER" id="PTHR11439">
    <property type="entry name" value="GAG-POL-RELATED RETROTRANSPOSON"/>
    <property type="match status" value="1"/>
</dbReference>
<reference evidence="4 5" key="1">
    <citation type="submission" date="2024-05" db="EMBL/GenBank/DDBJ databases">
        <title>Haplotype-resolved chromosome-level genome assembly of Huyou (Citrus changshanensis).</title>
        <authorList>
            <person name="Miao C."/>
            <person name="Chen W."/>
            <person name="Wu Y."/>
            <person name="Wang L."/>
            <person name="Zhao S."/>
            <person name="Grierson D."/>
            <person name="Xu C."/>
            <person name="Chen K."/>
        </authorList>
    </citation>
    <scope>NUCLEOTIDE SEQUENCE [LARGE SCALE GENOMIC DNA]</scope>
    <source>
        <strain evidence="4">01-14</strain>
        <tissue evidence="4">Leaf</tissue>
    </source>
</reference>
<feature type="region of interest" description="Disordered" evidence="2">
    <location>
        <begin position="1"/>
        <end position="33"/>
    </location>
</feature>
<evidence type="ECO:0000256" key="1">
    <source>
        <dbReference type="ARBA" id="ARBA00022750"/>
    </source>
</evidence>
<dbReference type="PROSITE" id="PS50994">
    <property type="entry name" value="INTEGRASE"/>
    <property type="match status" value="1"/>
</dbReference>
<feature type="compositionally biased region" description="Low complexity" evidence="2">
    <location>
        <begin position="867"/>
        <end position="881"/>
    </location>
</feature>
<dbReference type="CDD" id="cd09272">
    <property type="entry name" value="RNase_HI_RT_Ty1"/>
    <property type="match status" value="1"/>
</dbReference>
<keyword evidence="1" id="KW-0064">Aspartyl protease</keyword>
<dbReference type="Gene3D" id="3.30.420.10">
    <property type="entry name" value="Ribonuclease H-like superfamily/Ribonuclease H"/>
    <property type="match status" value="1"/>
</dbReference>
<comment type="caution">
    <text evidence="4">The sequence shown here is derived from an EMBL/GenBank/DDBJ whole genome shotgun (WGS) entry which is preliminary data.</text>
</comment>
<evidence type="ECO:0000313" key="4">
    <source>
        <dbReference type="EMBL" id="KAK9181304.1"/>
    </source>
</evidence>
<feature type="domain" description="Integrase catalytic" evidence="3">
    <location>
        <begin position="581"/>
        <end position="747"/>
    </location>
</feature>
<feature type="region of interest" description="Disordered" evidence="2">
    <location>
        <begin position="860"/>
        <end position="931"/>
    </location>
</feature>
<dbReference type="Pfam" id="PF07727">
    <property type="entry name" value="RVT_2"/>
    <property type="match status" value="1"/>
</dbReference>
<feature type="compositionally biased region" description="Polar residues" evidence="2">
    <location>
        <begin position="239"/>
        <end position="249"/>
    </location>
</feature>
<feature type="compositionally biased region" description="Low complexity" evidence="2">
    <location>
        <begin position="10"/>
        <end position="22"/>
    </location>
</feature>
<dbReference type="InterPro" id="IPR043502">
    <property type="entry name" value="DNA/RNA_pol_sf"/>
</dbReference>
<dbReference type="InterPro" id="IPR057670">
    <property type="entry name" value="SH3_retrovirus"/>
</dbReference>
<gene>
    <name evidence="4" type="ORF">WN944_024441</name>
</gene>
<dbReference type="GO" id="GO:0015074">
    <property type="term" value="P:DNA integration"/>
    <property type="evidence" value="ECO:0007669"/>
    <property type="project" value="InterPro"/>
</dbReference>
<organism evidence="4 5">
    <name type="scientific">Citrus x changshan-huyou</name>
    <dbReference type="NCBI Taxonomy" id="2935761"/>
    <lineage>
        <taxon>Eukaryota</taxon>
        <taxon>Viridiplantae</taxon>
        <taxon>Streptophyta</taxon>
        <taxon>Embryophyta</taxon>
        <taxon>Tracheophyta</taxon>
        <taxon>Spermatophyta</taxon>
        <taxon>Magnoliopsida</taxon>
        <taxon>eudicotyledons</taxon>
        <taxon>Gunneridae</taxon>
        <taxon>Pentapetalae</taxon>
        <taxon>rosids</taxon>
        <taxon>malvids</taxon>
        <taxon>Sapindales</taxon>
        <taxon>Rutaceae</taxon>
        <taxon>Aurantioideae</taxon>
        <taxon>Citrus</taxon>
    </lineage>
</organism>
<keyword evidence="1" id="KW-0378">Hydrolase</keyword>
<dbReference type="InterPro" id="IPR012337">
    <property type="entry name" value="RNaseH-like_sf"/>
</dbReference>
<dbReference type="Proteomes" id="UP001428341">
    <property type="component" value="Unassembled WGS sequence"/>
</dbReference>
<dbReference type="PANTHER" id="PTHR11439:SF486">
    <property type="entry name" value="RLK (RECEPTOR-LIKE KINASE) PROTEIN, PUTATIVE-RELATED"/>
    <property type="match status" value="1"/>
</dbReference>
<dbReference type="InterPro" id="IPR001584">
    <property type="entry name" value="Integrase_cat-core"/>
</dbReference>
<dbReference type="InterPro" id="IPR013103">
    <property type="entry name" value="RVT_2"/>
</dbReference>
<evidence type="ECO:0000313" key="5">
    <source>
        <dbReference type="Proteomes" id="UP001428341"/>
    </source>
</evidence>
<name>A0AAP0LNX6_9ROSI</name>
<evidence type="ECO:0000259" key="3">
    <source>
        <dbReference type="PROSITE" id="PS50994"/>
    </source>
</evidence>
<dbReference type="InterPro" id="IPR025724">
    <property type="entry name" value="GAG-pre-integrase_dom"/>
</dbReference>
<feature type="region of interest" description="Disordered" evidence="2">
    <location>
        <begin position="294"/>
        <end position="328"/>
    </location>
</feature>
<feature type="compositionally biased region" description="Polar residues" evidence="2">
    <location>
        <begin position="917"/>
        <end position="930"/>
    </location>
</feature>
<dbReference type="EMBL" id="JBCGBO010000024">
    <property type="protein sequence ID" value="KAK9181304.1"/>
    <property type="molecule type" value="Genomic_DNA"/>
</dbReference>
<dbReference type="SUPFAM" id="SSF56672">
    <property type="entry name" value="DNA/RNA polymerases"/>
    <property type="match status" value="1"/>
</dbReference>
<keyword evidence="5" id="KW-1185">Reference proteome</keyword>
<evidence type="ECO:0000256" key="2">
    <source>
        <dbReference type="SAM" id="MobiDB-lite"/>
    </source>
</evidence>
<dbReference type="InterPro" id="IPR054722">
    <property type="entry name" value="PolX-like_BBD"/>
</dbReference>
<feature type="compositionally biased region" description="Basic and acidic residues" evidence="2">
    <location>
        <begin position="294"/>
        <end position="309"/>
    </location>
</feature>
<feature type="region of interest" description="Disordered" evidence="2">
    <location>
        <begin position="233"/>
        <end position="252"/>
    </location>
</feature>
<dbReference type="GO" id="GO:0003676">
    <property type="term" value="F:nucleic acid binding"/>
    <property type="evidence" value="ECO:0007669"/>
    <property type="project" value="InterPro"/>
</dbReference>
<dbReference type="Pfam" id="PF14244">
    <property type="entry name" value="Retrotran_gag_3"/>
    <property type="match status" value="1"/>
</dbReference>
<feature type="compositionally biased region" description="Basic and acidic residues" evidence="2">
    <location>
        <begin position="900"/>
        <end position="909"/>
    </location>
</feature>
<feature type="compositionally biased region" description="Polar residues" evidence="2">
    <location>
        <begin position="23"/>
        <end position="33"/>
    </location>
</feature>
<sequence length="1502" mass="170879">MTKIGAALQTSSSEVTSKSDSTPMTATHGNSESGSILITSHKLNGQNYLQWSQSVLMFISGKGKDEYLTDEIEIPEKGDPKYRLWKSDNNMIMSWLINSMNNDIGENFLLYGTAKEIWDAAKETYSSSENTAELFQIETILHDFRQENLSVTQYFNTLTRHWQQLDMFDTHTWKCADDAVTYKKIVEQKRIFKFLLGLNKELDEVRGRIMGTKPLPSIRNVFSEVRREESRRKVMMGSQEVTTNPSLLDSSALAVRGTNTSSNDNRQQRGRPWCDHCRKAGHWKESCWKLHGKPADWKSNKPNRDKESRANAASSTEEKTSSETSGFSKEQMEILQKMICHSLSQSTSQLQATSMKAQRSSFPVALNTSSDQGESWIVDSGASDHMTGDATLLHNYCPQTGNSSVRIADGSLSMVLGIGSAHLTEDIILTPVLHVQNLDCNLLSVRKFSQDLNCVAKFFPRLCEFQGMESGKTIGSAELVSGLYLFRANNPPNRQAGYSSCNMSTSVSKSLSSLHSSIFNSSVNNVDKIMLWHFRLGHPNFVYLGKIFPKLFINKKPNSFHCEICQFAKHTRANFPSIPHLPTRPFTMIHSDVWGPSRIKSLSGARWFVSFVDDHTRLTWIFLMKEKSEVNHIFQKFHMMIQNQFNAQIQVFKTDNASEYFKSHLESYLSHHGIIHTSSCVNTPQQNGVAERKNRHILEVARALLFTSNMPKYFWGEAVLTAAYLINRMPSRVHKFQSPHQVLLKIYPHTKFISSDVPIRVFGCSAFVHNHYTDRSKLDPKSIKCVFLGYSSNQKGYRCYSPITKRVYNSMDVTFFEHEPYYPKSDIQGENVRESQFWDELLIKESSEIQHASPPLVLLPSDSNYTPNPNLEIPSSNSPSSSKHRSTQLESSQLRVYTRRKNENKERKNLAPLMQCHDSNPNSNPAQVHSSEADHSPELIVPVIDDADVPIALRKGVRSCTSHPIRNFVSYNSLSPAYRAFITSLDSVQIPRTIHEALKHPGWQKAVQDEVTALEKNGTWVITDLPAGKRTVGCRWIFTIKHKVDGSIERLKARLVAKGFTQSYGIDYQETFAPVAKLNTIRVLLSLAANFDWSLHQLDIKNAFLNGELEEEVYMEVPPGIESSHTKGKVCKLVKSLYGLKQSPRAWFGRFAKFVTKCGYKQCQSDHTLFVKLSTEKKIAVLIVYVDDIILTGDFEEELQVLKQRLAQEFDIKDLGSLKYFLGMEIARSREGIAVTQRKYVLDLLMETGMLGCKPADTPMDSSKKFGTESESVPVDRGRYQRLVGRLIYLSHTRPDIGFAVSLVSQFMNNPREEHMEAVYRILRYLKLTPGKGLMFRKNNKREIDVYTDADHAGNIMDRRSTSGYCSYVWGNLVTWRSKKQSVVSRSSAESEFRSLAMGICEGIWIHRLLRELGMIDKQPIRLLCDNQAAISIAKNPVHHDRMKHVEIDRHFILEKIENSTVHIVYIPTQHQTADILTKALPRTRFEELSCKLGMYNLYNPA</sequence>
<dbReference type="SUPFAM" id="SSF53098">
    <property type="entry name" value="Ribonuclease H-like"/>
    <property type="match status" value="1"/>
</dbReference>
<dbReference type="Pfam" id="PF00665">
    <property type="entry name" value="rve"/>
    <property type="match status" value="1"/>
</dbReference>
<dbReference type="GO" id="GO:0004190">
    <property type="term" value="F:aspartic-type endopeptidase activity"/>
    <property type="evidence" value="ECO:0007669"/>
    <property type="project" value="UniProtKB-KW"/>
</dbReference>
<keyword evidence="1" id="KW-0645">Protease</keyword>
<accession>A0AAP0LNX6</accession>
<dbReference type="Pfam" id="PF22936">
    <property type="entry name" value="Pol_BBD"/>
    <property type="match status" value="1"/>
</dbReference>
<protein>
    <recommendedName>
        <fullName evidence="3">Integrase catalytic domain-containing protein</fullName>
    </recommendedName>
</protein>
<dbReference type="InterPro" id="IPR029472">
    <property type="entry name" value="Copia-like_N"/>
</dbReference>